<comment type="caution">
    <text evidence="2">The sequence shown here is derived from an EMBL/GenBank/DDBJ whole genome shotgun (WGS) entry which is preliminary data.</text>
</comment>
<feature type="compositionally biased region" description="Low complexity" evidence="1">
    <location>
        <begin position="25"/>
        <end position="81"/>
    </location>
</feature>
<evidence type="ECO:0000256" key="1">
    <source>
        <dbReference type="SAM" id="MobiDB-lite"/>
    </source>
</evidence>
<dbReference type="Proteomes" id="UP001280581">
    <property type="component" value="Unassembled WGS sequence"/>
</dbReference>
<protein>
    <submittedName>
        <fullName evidence="2">Uncharacterized protein</fullName>
    </submittedName>
</protein>
<dbReference type="EMBL" id="WVTA01000007">
    <property type="protein sequence ID" value="KAK3208794.1"/>
    <property type="molecule type" value="Genomic_DNA"/>
</dbReference>
<evidence type="ECO:0000313" key="3">
    <source>
        <dbReference type="Proteomes" id="UP001280581"/>
    </source>
</evidence>
<feature type="compositionally biased region" description="Polar residues" evidence="1">
    <location>
        <begin position="171"/>
        <end position="191"/>
    </location>
</feature>
<feature type="compositionally biased region" description="Pro residues" evidence="1">
    <location>
        <begin position="413"/>
        <end position="428"/>
    </location>
</feature>
<feature type="compositionally biased region" description="Low complexity" evidence="1">
    <location>
        <begin position="224"/>
        <end position="260"/>
    </location>
</feature>
<proteinExistence type="predicted"/>
<gene>
    <name evidence="2" type="ORF">GRF29_77g2057160</name>
</gene>
<reference evidence="2 3" key="1">
    <citation type="submission" date="2021-02" db="EMBL/GenBank/DDBJ databases">
        <title>Genome assembly of Pseudopithomyces chartarum.</title>
        <authorList>
            <person name="Jauregui R."/>
            <person name="Singh J."/>
            <person name="Voisey C."/>
        </authorList>
    </citation>
    <scope>NUCLEOTIDE SEQUENCE [LARGE SCALE GENOMIC DNA]</scope>
    <source>
        <strain evidence="2 3">AGR01</strain>
    </source>
</reference>
<feature type="region of interest" description="Disordered" evidence="1">
    <location>
        <begin position="318"/>
        <end position="444"/>
    </location>
</feature>
<feature type="region of interest" description="Disordered" evidence="1">
    <location>
        <begin position="112"/>
        <end position="286"/>
    </location>
</feature>
<evidence type="ECO:0000313" key="2">
    <source>
        <dbReference type="EMBL" id="KAK3208794.1"/>
    </source>
</evidence>
<feature type="compositionally biased region" description="Low complexity" evidence="1">
    <location>
        <begin position="358"/>
        <end position="377"/>
    </location>
</feature>
<sequence>MAPAAELARPPRIPKLTYRNPLPVADDSSINSKSSSACEASDSSGSRQLLTPPSTPKLTLESDARSITSSGSISLASSDGSVSRESKSSTTKKKKNGVLNFLALKEPSQNALEQFAEAQRKQTAAKGQPLQSGAPQKLPSTVPKVNSKWDGVPESVKSSQNSVRSSKRNSTWSYASSQKQHSGHTRNTPLDSSASSIMSRASRGPPNSLASPMHSTIDVCDYTDSSSSSDPPSRSDSLSAASTTIDSRSFSPDKSSSSSPSPVPHAEHSWSPPPHPSESDTDPSLVFITEFKEKLTIDEPDPATSDEVNAIFRRLKGGASEAQHTYYGSDDDDPDVPNTHDFLFDVRPILPNPPTRIIPPYQTAQTPTQPSSPTISTLPPPHSAASPTTNRPPANFSRPRPIVPVPDRYYAPPSVPKPKPKPQQPPQRPLYARHKSNAPSLPTLYEHPEHGVFVCAIDSAVDGTLGGDVRDAVGDVGVVV</sequence>
<keyword evidence="3" id="KW-1185">Reference proteome</keyword>
<feature type="compositionally biased region" description="Low complexity" evidence="1">
    <location>
        <begin position="192"/>
        <end position="203"/>
    </location>
</feature>
<dbReference type="AlphaFoldDB" id="A0AAN6M0L6"/>
<accession>A0AAN6M0L6</accession>
<organism evidence="2 3">
    <name type="scientific">Pseudopithomyces chartarum</name>
    <dbReference type="NCBI Taxonomy" id="1892770"/>
    <lineage>
        <taxon>Eukaryota</taxon>
        <taxon>Fungi</taxon>
        <taxon>Dikarya</taxon>
        <taxon>Ascomycota</taxon>
        <taxon>Pezizomycotina</taxon>
        <taxon>Dothideomycetes</taxon>
        <taxon>Pleosporomycetidae</taxon>
        <taxon>Pleosporales</taxon>
        <taxon>Massarineae</taxon>
        <taxon>Didymosphaeriaceae</taxon>
        <taxon>Pseudopithomyces</taxon>
    </lineage>
</organism>
<feature type="region of interest" description="Disordered" evidence="1">
    <location>
        <begin position="1"/>
        <end position="98"/>
    </location>
</feature>
<name>A0AAN6M0L6_9PLEO</name>
<feature type="compositionally biased region" description="Low complexity" evidence="1">
    <location>
        <begin position="155"/>
        <end position="170"/>
    </location>
</feature>